<gene>
    <name evidence="6" type="ORF">JQS43_07745</name>
</gene>
<dbReference type="AlphaFoldDB" id="A0A895YF20"/>
<evidence type="ECO:0000313" key="6">
    <source>
        <dbReference type="EMBL" id="QSB16181.1"/>
    </source>
</evidence>
<feature type="signal peptide" evidence="4">
    <location>
        <begin position="1"/>
        <end position="19"/>
    </location>
</feature>
<organism evidence="6 7">
    <name type="scientific">Natronosporangium hydrolyticum</name>
    <dbReference type="NCBI Taxonomy" id="2811111"/>
    <lineage>
        <taxon>Bacteria</taxon>
        <taxon>Bacillati</taxon>
        <taxon>Actinomycetota</taxon>
        <taxon>Actinomycetes</taxon>
        <taxon>Micromonosporales</taxon>
        <taxon>Micromonosporaceae</taxon>
        <taxon>Natronosporangium</taxon>
    </lineage>
</organism>
<reference evidence="6" key="1">
    <citation type="submission" date="2021-02" db="EMBL/GenBank/DDBJ databases">
        <title>Natrosporangium hydrolyticum gen. nov., sp. nov, a haloalkaliphilic actinobacterium from a soda solonchak soil.</title>
        <authorList>
            <person name="Sorokin D.Y."/>
            <person name="Khijniak T.V."/>
            <person name="Zakharycheva A.P."/>
            <person name="Boueva O.V."/>
            <person name="Ariskina E.V."/>
            <person name="Hahnke R.L."/>
            <person name="Bunk B."/>
            <person name="Sproer C."/>
            <person name="Schumann P."/>
            <person name="Evtushenko L.I."/>
            <person name="Kublanov I.V."/>
        </authorList>
    </citation>
    <scope>NUCLEOTIDE SEQUENCE</scope>
    <source>
        <strain evidence="6">DSM 106523</strain>
    </source>
</reference>
<keyword evidence="3 6" id="KW-0378">Hydrolase</keyword>
<dbReference type="SUPFAM" id="SSF53474">
    <property type="entry name" value="alpha/beta-Hydrolases"/>
    <property type="match status" value="2"/>
</dbReference>
<feature type="chain" id="PRO_5038603027" evidence="4">
    <location>
        <begin position="20"/>
        <end position="526"/>
    </location>
</feature>
<evidence type="ECO:0000256" key="1">
    <source>
        <dbReference type="ARBA" id="ARBA00010088"/>
    </source>
</evidence>
<feature type="domain" description="Peptidase S33 tripeptidyl aminopeptidase-like C-terminal" evidence="5">
    <location>
        <begin position="423"/>
        <end position="523"/>
    </location>
</feature>
<keyword evidence="2 4" id="KW-0732">Signal</keyword>
<sequence length="526" mass="55587">MSRIRLLVAPATLVALLLAGCTGDWPGTDDDAAGPSGPAAADENGEVDWAACPELLDELFGDIAPPGLIDQLTEATSYDCGTVTVPQDWEQPDAPETHEIALVRARSADQSDRIGSLLVNPGGPGGSGIESAVFLSFGPVFGGLADSVTARFDLVGFDPRGVARSSPVDCFSDEELDESFGADPDPVTQGEFDEGVAEGQQQAEACAAEYGDALRTYSTKQTAHDMEAIRVALGDGELNYLGFSYGTLLGATYAHMYPDRIRSMVLDGAIDPREDLLTSVEGQAQGFERALDNFSQWCADSPDECSLRPDARTAVSDAIEAARDEPVTGPDGREATAGWVFWAVIATLYSQDLWPQLAAALEQLDAGDPAVVFELADAYTRRDAEGNYDNMFDANTVINCADSDTEVTVEQVRDLQEEWRDEYPVFGAPLAVGVAGCALWPVPSDPYPTGPAEGAPPILVIGTLGDPATPYEATAGLAELLGVGVVLTYEGEGHTAYPEVSCIADAVDAYLIDLTVPEEGTRCPAE</sequence>
<dbReference type="KEGG" id="nhy:JQS43_07745"/>
<dbReference type="InterPro" id="IPR029058">
    <property type="entry name" value="AB_hydrolase_fold"/>
</dbReference>
<name>A0A895YF20_9ACTN</name>
<dbReference type="GO" id="GO:0016787">
    <property type="term" value="F:hydrolase activity"/>
    <property type="evidence" value="ECO:0007669"/>
    <property type="project" value="UniProtKB-KW"/>
</dbReference>
<evidence type="ECO:0000256" key="4">
    <source>
        <dbReference type="SAM" id="SignalP"/>
    </source>
</evidence>
<dbReference type="EMBL" id="CP070499">
    <property type="protein sequence ID" value="QSB16181.1"/>
    <property type="molecule type" value="Genomic_DNA"/>
</dbReference>
<evidence type="ECO:0000259" key="5">
    <source>
        <dbReference type="Pfam" id="PF08386"/>
    </source>
</evidence>
<dbReference type="Pfam" id="PF08386">
    <property type="entry name" value="Abhydrolase_4"/>
    <property type="match status" value="1"/>
</dbReference>
<dbReference type="PROSITE" id="PS51257">
    <property type="entry name" value="PROKAR_LIPOPROTEIN"/>
    <property type="match status" value="1"/>
</dbReference>
<dbReference type="PANTHER" id="PTHR43248:SF29">
    <property type="entry name" value="TRIPEPTIDYL AMINOPEPTIDASE"/>
    <property type="match status" value="1"/>
</dbReference>
<keyword evidence="7" id="KW-1185">Reference proteome</keyword>
<evidence type="ECO:0000256" key="2">
    <source>
        <dbReference type="ARBA" id="ARBA00022729"/>
    </source>
</evidence>
<evidence type="ECO:0000313" key="7">
    <source>
        <dbReference type="Proteomes" id="UP000662857"/>
    </source>
</evidence>
<dbReference type="RefSeq" id="WP_239678386.1">
    <property type="nucleotide sequence ID" value="NZ_CP070499.1"/>
</dbReference>
<evidence type="ECO:0000256" key="3">
    <source>
        <dbReference type="ARBA" id="ARBA00022801"/>
    </source>
</evidence>
<dbReference type="PANTHER" id="PTHR43248">
    <property type="entry name" value="2-SUCCINYL-6-HYDROXY-2,4-CYCLOHEXADIENE-1-CARBOXYLATE SYNTHASE"/>
    <property type="match status" value="1"/>
</dbReference>
<comment type="similarity">
    <text evidence="1">Belongs to the peptidase S33 family.</text>
</comment>
<dbReference type="Proteomes" id="UP000662857">
    <property type="component" value="Chromosome"/>
</dbReference>
<proteinExistence type="inferred from homology"/>
<protein>
    <submittedName>
        <fullName evidence="6">Alpha/beta fold hydrolase</fullName>
    </submittedName>
</protein>
<dbReference type="InterPro" id="IPR051601">
    <property type="entry name" value="Serine_prot/Carboxylest_S33"/>
</dbReference>
<accession>A0A895YF20</accession>
<dbReference type="InterPro" id="IPR013595">
    <property type="entry name" value="Pept_S33_TAP-like_C"/>
</dbReference>
<dbReference type="Gene3D" id="3.40.50.1820">
    <property type="entry name" value="alpha/beta hydrolase"/>
    <property type="match status" value="1"/>
</dbReference>